<dbReference type="SUPFAM" id="SSF57701">
    <property type="entry name" value="Zn2/Cys6 DNA-binding domain"/>
    <property type="match status" value="1"/>
</dbReference>
<evidence type="ECO:0000256" key="1">
    <source>
        <dbReference type="ARBA" id="ARBA00004123"/>
    </source>
</evidence>
<evidence type="ECO:0000256" key="2">
    <source>
        <dbReference type="ARBA" id="ARBA00023015"/>
    </source>
</evidence>
<comment type="caution">
    <text evidence="8">The sequence shown here is derived from an EMBL/GenBank/DDBJ whole genome shotgun (WGS) entry which is preliminary data.</text>
</comment>
<keyword evidence="9" id="KW-1185">Reference proteome</keyword>
<dbReference type="PANTHER" id="PTHR47540:SF4">
    <property type="entry name" value="TRANSCRIPTION FACTOR RGLT"/>
    <property type="match status" value="1"/>
</dbReference>
<sequence>MTAVFNATSNPSTEANPEQKQKLRSACNCCHQAKVKCSGGSPCFRCASKELSCCYGFQNRGGKPKGSKNRKTIARMQQMRLNWLAEQFEQPRKDQCDLDFKFPDSLAFLSNTSLTKEESRMIPPSPSPPESSTIDPINKLPTNEILSDTASSPGNIDPGIIDMGDVIHTAGNNDFSNLAILDTPLSFTDENFFCQHSDGTTPLDQNNPFIDPNIQYSCACIQNQASNVTTLHKLSSHRAEVFERVDLTMKSITSTLNTCTQFFGCTLCKKTYSSVFLTLSAIHLIFQLFELLIVGRNDNMEAVDPQNILCYLGDYEVSKEEEQAIRKVLLKMALSKGSHTLAELRKLVNGHEGLILEVPDSGLSCEGNTLNDAPGGLSNFDREYIIQCITQKEKVLEAFLTCIVT</sequence>
<dbReference type="GO" id="GO:0043565">
    <property type="term" value="F:sequence-specific DNA binding"/>
    <property type="evidence" value="ECO:0007669"/>
    <property type="project" value="TreeGrafter"/>
</dbReference>
<dbReference type="InterPro" id="IPR036864">
    <property type="entry name" value="Zn2-C6_fun-type_DNA-bd_sf"/>
</dbReference>
<feature type="domain" description="Zn(2)-C6 fungal-type" evidence="7">
    <location>
        <begin position="26"/>
        <end position="55"/>
    </location>
</feature>
<dbReference type="InterPro" id="IPR051711">
    <property type="entry name" value="Stress_Response_Reg"/>
</dbReference>
<protein>
    <recommendedName>
        <fullName evidence="7">Zn(2)-C6 fungal-type domain-containing protein</fullName>
    </recommendedName>
</protein>
<name>A0AAD4KXN6_9EURO</name>
<keyword evidence="4" id="KW-0804">Transcription</keyword>
<evidence type="ECO:0000256" key="4">
    <source>
        <dbReference type="ARBA" id="ARBA00023163"/>
    </source>
</evidence>
<dbReference type="PROSITE" id="PS00463">
    <property type="entry name" value="ZN2_CY6_FUNGAL_1"/>
    <property type="match status" value="1"/>
</dbReference>
<dbReference type="RefSeq" id="XP_046075572.1">
    <property type="nucleotide sequence ID" value="XM_046222030.1"/>
</dbReference>
<dbReference type="CDD" id="cd00067">
    <property type="entry name" value="GAL4"/>
    <property type="match status" value="1"/>
</dbReference>
<evidence type="ECO:0000256" key="6">
    <source>
        <dbReference type="SAM" id="MobiDB-lite"/>
    </source>
</evidence>
<comment type="subcellular location">
    <subcellularLocation>
        <location evidence="1">Nucleus</location>
    </subcellularLocation>
</comment>
<dbReference type="Gene3D" id="4.10.240.10">
    <property type="entry name" value="Zn(2)-C6 fungal-type DNA-binding domain"/>
    <property type="match status" value="1"/>
</dbReference>
<dbReference type="GO" id="GO:0000981">
    <property type="term" value="F:DNA-binding transcription factor activity, RNA polymerase II-specific"/>
    <property type="evidence" value="ECO:0007669"/>
    <property type="project" value="InterPro"/>
</dbReference>
<evidence type="ECO:0000256" key="5">
    <source>
        <dbReference type="ARBA" id="ARBA00023242"/>
    </source>
</evidence>
<dbReference type="GO" id="GO:0045944">
    <property type="term" value="P:positive regulation of transcription by RNA polymerase II"/>
    <property type="evidence" value="ECO:0007669"/>
    <property type="project" value="TreeGrafter"/>
</dbReference>
<dbReference type="SMART" id="SM00066">
    <property type="entry name" value="GAL4"/>
    <property type="match status" value="1"/>
</dbReference>
<dbReference type="PROSITE" id="PS50048">
    <property type="entry name" value="ZN2_CY6_FUNGAL_2"/>
    <property type="match status" value="1"/>
</dbReference>
<dbReference type="GeneID" id="70252317"/>
<organism evidence="8 9">
    <name type="scientific">Talaromyces proteolyticus</name>
    <dbReference type="NCBI Taxonomy" id="1131652"/>
    <lineage>
        <taxon>Eukaryota</taxon>
        <taxon>Fungi</taxon>
        <taxon>Dikarya</taxon>
        <taxon>Ascomycota</taxon>
        <taxon>Pezizomycotina</taxon>
        <taxon>Eurotiomycetes</taxon>
        <taxon>Eurotiomycetidae</taxon>
        <taxon>Eurotiales</taxon>
        <taxon>Trichocomaceae</taxon>
        <taxon>Talaromyces</taxon>
        <taxon>Talaromyces sect. Bacilispori</taxon>
    </lineage>
</organism>
<dbReference type="GO" id="GO:0008270">
    <property type="term" value="F:zinc ion binding"/>
    <property type="evidence" value="ECO:0007669"/>
    <property type="project" value="InterPro"/>
</dbReference>
<accession>A0AAD4KXN6</accession>
<dbReference type="PANTHER" id="PTHR47540">
    <property type="entry name" value="THIAMINE REPRESSIBLE GENES REGULATORY PROTEIN THI5"/>
    <property type="match status" value="1"/>
</dbReference>
<gene>
    <name evidence="8" type="ORF">BGW36DRAFT_458949</name>
</gene>
<evidence type="ECO:0000259" key="7">
    <source>
        <dbReference type="PROSITE" id="PS50048"/>
    </source>
</evidence>
<keyword evidence="5" id="KW-0539">Nucleus</keyword>
<dbReference type="EMBL" id="JAJTJA010000003">
    <property type="protein sequence ID" value="KAH8702196.1"/>
    <property type="molecule type" value="Genomic_DNA"/>
</dbReference>
<dbReference type="Pfam" id="PF00172">
    <property type="entry name" value="Zn_clus"/>
    <property type="match status" value="1"/>
</dbReference>
<evidence type="ECO:0000313" key="8">
    <source>
        <dbReference type="EMBL" id="KAH8702196.1"/>
    </source>
</evidence>
<reference evidence="8" key="1">
    <citation type="submission" date="2021-12" db="EMBL/GenBank/DDBJ databases">
        <title>Convergent genome expansion in fungi linked to evolution of root-endophyte symbiosis.</title>
        <authorList>
            <consortium name="DOE Joint Genome Institute"/>
            <person name="Ke Y.-H."/>
            <person name="Bonito G."/>
            <person name="Liao H.-L."/>
            <person name="Looney B."/>
            <person name="Rojas-Flechas A."/>
            <person name="Nash J."/>
            <person name="Hameed K."/>
            <person name="Schadt C."/>
            <person name="Martin F."/>
            <person name="Crous P.W."/>
            <person name="Miettinen O."/>
            <person name="Magnuson J.K."/>
            <person name="Labbe J."/>
            <person name="Jacobson D."/>
            <person name="Doktycz M.J."/>
            <person name="Veneault-Fourrey C."/>
            <person name="Kuo A."/>
            <person name="Mondo S."/>
            <person name="Calhoun S."/>
            <person name="Riley R."/>
            <person name="Ohm R."/>
            <person name="LaButti K."/>
            <person name="Andreopoulos B."/>
            <person name="Pangilinan J."/>
            <person name="Nolan M."/>
            <person name="Tritt A."/>
            <person name="Clum A."/>
            <person name="Lipzen A."/>
            <person name="Daum C."/>
            <person name="Barry K."/>
            <person name="Grigoriev I.V."/>
            <person name="Vilgalys R."/>
        </authorList>
    </citation>
    <scope>NUCLEOTIDE SEQUENCE</scope>
    <source>
        <strain evidence="8">PMI_201</strain>
    </source>
</reference>
<evidence type="ECO:0000256" key="3">
    <source>
        <dbReference type="ARBA" id="ARBA00023125"/>
    </source>
</evidence>
<dbReference type="GO" id="GO:0005634">
    <property type="term" value="C:nucleus"/>
    <property type="evidence" value="ECO:0007669"/>
    <property type="project" value="UniProtKB-SubCell"/>
</dbReference>
<feature type="region of interest" description="Disordered" evidence="6">
    <location>
        <begin position="115"/>
        <end position="136"/>
    </location>
</feature>
<keyword evidence="2" id="KW-0805">Transcription regulation</keyword>
<keyword evidence="3" id="KW-0238">DNA-binding</keyword>
<proteinExistence type="predicted"/>
<dbReference type="Proteomes" id="UP001201262">
    <property type="component" value="Unassembled WGS sequence"/>
</dbReference>
<dbReference type="AlphaFoldDB" id="A0AAD4KXN6"/>
<evidence type="ECO:0000313" key="9">
    <source>
        <dbReference type="Proteomes" id="UP001201262"/>
    </source>
</evidence>
<dbReference type="InterPro" id="IPR001138">
    <property type="entry name" value="Zn2Cys6_DnaBD"/>
</dbReference>